<dbReference type="EMBL" id="JXXV01000018">
    <property type="protein sequence ID" value="KJY82794.1"/>
    <property type="molecule type" value="Genomic_DNA"/>
</dbReference>
<dbReference type="CDD" id="cd06259">
    <property type="entry name" value="YdcF-like"/>
    <property type="match status" value="1"/>
</dbReference>
<evidence type="ECO:0000313" key="3">
    <source>
        <dbReference type="Proteomes" id="UP000033673"/>
    </source>
</evidence>
<dbReference type="OrthoDB" id="5906508at2"/>
<name>A0A0F4NIM1_9VIBR</name>
<dbReference type="InterPro" id="IPR014729">
    <property type="entry name" value="Rossmann-like_a/b/a_fold"/>
</dbReference>
<proteinExistence type="predicted"/>
<accession>A0A0F4NIM1</accession>
<dbReference type="InterPro" id="IPR051599">
    <property type="entry name" value="Cell_Envelope_Assoc"/>
</dbReference>
<dbReference type="Proteomes" id="UP000033673">
    <property type="component" value="Unassembled WGS sequence"/>
</dbReference>
<dbReference type="Pfam" id="PF02698">
    <property type="entry name" value="DUF218"/>
    <property type="match status" value="1"/>
</dbReference>
<dbReference type="RefSeq" id="WP_045955820.1">
    <property type="nucleotide sequence ID" value="NZ_JXXV01000018.1"/>
</dbReference>
<dbReference type="Gene3D" id="3.40.50.620">
    <property type="entry name" value="HUPs"/>
    <property type="match status" value="1"/>
</dbReference>
<gene>
    <name evidence="2" type="ORF">TW81_11300</name>
</gene>
<evidence type="ECO:0000259" key="1">
    <source>
        <dbReference type="Pfam" id="PF02698"/>
    </source>
</evidence>
<evidence type="ECO:0000313" key="2">
    <source>
        <dbReference type="EMBL" id="KJY82794.1"/>
    </source>
</evidence>
<reference evidence="2 3" key="1">
    <citation type="journal article" date="2015" name="BMC Genomics">
        <title>Genome mining reveals unlocked bioactive potential of marine Gram-negative bacteria.</title>
        <authorList>
            <person name="Machado H."/>
            <person name="Sonnenschein E.C."/>
            <person name="Melchiorsen J."/>
            <person name="Gram L."/>
        </authorList>
    </citation>
    <scope>NUCLEOTIDE SEQUENCE [LARGE SCALE GENOMIC DNA]</scope>
    <source>
        <strain evidence="2 3">S2757</strain>
    </source>
</reference>
<sequence length="279" mass="31050">MDIENVVLVLGKRLANNVLTSEGRTRVEALSKALDDRNLASSAVIFCGGMTGEQTQTEAQAMYDYFLHVHKGNKPRHIILEGKSTNTIENITNAAQELVSSKMCRQGQAVTVTFISNDYHLKRIFEIQTLMDEQGLLRTLKMQCAQSGLTLNISTSISDHIAEPYPHSSTAGQVFLLLDEITTYRVYLEGVKSNVFNRPLPQVREQPYKIACYALKELNHLITDADSLRALGIIKSAVDATAADVDYGQACEQLALLNDNLIKLNRRFDPEQQGYEDGI</sequence>
<keyword evidence="3" id="KW-1185">Reference proteome</keyword>
<organism evidence="2 3">
    <name type="scientific">Vibrio galatheae</name>
    <dbReference type="NCBI Taxonomy" id="579748"/>
    <lineage>
        <taxon>Bacteria</taxon>
        <taxon>Pseudomonadati</taxon>
        <taxon>Pseudomonadota</taxon>
        <taxon>Gammaproteobacteria</taxon>
        <taxon>Vibrionales</taxon>
        <taxon>Vibrionaceae</taxon>
        <taxon>Vibrio</taxon>
    </lineage>
</organism>
<protein>
    <recommendedName>
        <fullName evidence="1">DUF218 domain-containing protein</fullName>
    </recommendedName>
</protein>
<dbReference type="AlphaFoldDB" id="A0A0F4NIM1"/>
<dbReference type="PANTHER" id="PTHR30336:SF20">
    <property type="entry name" value="DUF218 DOMAIN-CONTAINING PROTEIN"/>
    <property type="match status" value="1"/>
</dbReference>
<comment type="caution">
    <text evidence="2">The sequence shown here is derived from an EMBL/GenBank/DDBJ whole genome shotgun (WGS) entry which is preliminary data.</text>
</comment>
<dbReference type="GO" id="GO:0005886">
    <property type="term" value="C:plasma membrane"/>
    <property type="evidence" value="ECO:0007669"/>
    <property type="project" value="TreeGrafter"/>
</dbReference>
<feature type="domain" description="DUF218" evidence="1">
    <location>
        <begin position="6"/>
        <end position="142"/>
    </location>
</feature>
<dbReference type="PATRIC" id="fig|579748.3.peg.2333"/>
<dbReference type="InterPro" id="IPR003848">
    <property type="entry name" value="DUF218"/>
</dbReference>
<dbReference type="PANTHER" id="PTHR30336">
    <property type="entry name" value="INNER MEMBRANE PROTEIN, PROBABLE PERMEASE"/>
    <property type="match status" value="1"/>
</dbReference>